<organism evidence="1 2">
    <name type="scientific">Mya arenaria</name>
    <name type="common">Soft-shell clam</name>
    <dbReference type="NCBI Taxonomy" id="6604"/>
    <lineage>
        <taxon>Eukaryota</taxon>
        <taxon>Metazoa</taxon>
        <taxon>Spiralia</taxon>
        <taxon>Lophotrochozoa</taxon>
        <taxon>Mollusca</taxon>
        <taxon>Bivalvia</taxon>
        <taxon>Autobranchia</taxon>
        <taxon>Heteroconchia</taxon>
        <taxon>Euheterodonta</taxon>
        <taxon>Imparidentia</taxon>
        <taxon>Neoheterodontei</taxon>
        <taxon>Myida</taxon>
        <taxon>Myoidea</taxon>
        <taxon>Myidae</taxon>
        <taxon>Mya</taxon>
    </lineage>
</organism>
<reference evidence="1" key="1">
    <citation type="submission" date="2022-11" db="EMBL/GenBank/DDBJ databases">
        <title>Centuries of genome instability and evolution in soft-shell clam transmissible cancer (bioRxiv).</title>
        <authorList>
            <person name="Hart S.F.M."/>
            <person name="Yonemitsu M.A."/>
            <person name="Giersch R.M."/>
            <person name="Beal B.F."/>
            <person name="Arriagada G."/>
            <person name="Davis B.W."/>
            <person name="Ostrander E.A."/>
            <person name="Goff S.P."/>
            <person name="Metzger M.J."/>
        </authorList>
    </citation>
    <scope>NUCLEOTIDE SEQUENCE</scope>
    <source>
        <strain evidence="1">MELC-2E11</strain>
        <tissue evidence="1">Siphon/mantle</tissue>
    </source>
</reference>
<sequence>MYPNAVHLVYSKTCQTIANTFNNDVRVKLKKYDVLRDLWTTRFMRVLNGHTLEDKWTIYETSKKCVFKSIIVVIFNQMTSFDDVFMKDLIAKGEDPETLWASSEITQNPIIALETEF</sequence>
<protein>
    <submittedName>
        <fullName evidence="1">Uncharacterized protein</fullName>
    </submittedName>
</protein>
<keyword evidence="2" id="KW-1185">Reference proteome</keyword>
<evidence type="ECO:0000313" key="1">
    <source>
        <dbReference type="EMBL" id="WAR26165.1"/>
    </source>
</evidence>
<gene>
    <name evidence="1" type="ORF">MAR_011869</name>
</gene>
<dbReference type="EMBL" id="CP111025">
    <property type="protein sequence ID" value="WAR26165.1"/>
    <property type="molecule type" value="Genomic_DNA"/>
</dbReference>
<dbReference type="Proteomes" id="UP001164746">
    <property type="component" value="Chromosome 14"/>
</dbReference>
<accession>A0ABY7FVE9</accession>
<name>A0ABY7FVE9_MYAAR</name>
<proteinExistence type="predicted"/>
<evidence type="ECO:0000313" key="2">
    <source>
        <dbReference type="Proteomes" id="UP001164746"/>
    </source>
</evidence>